<dbReference type="Proteomes" id="UP000649829">
    <property type="component" value="Unassembled WGS sequence"/>
</dbReference>
<dbReference type="RefSeq" id="WP_036538347.1">
    <property type="nucleotide sequence ID" value="NZ_BMLF01000001.1"/>
</dbReference>
<organism evidence="2 3">
    <name type="scientific">Pseudooceanicola nanhaiensis</name>
    <dbReference type="NCBI Taxonomy" id="375761"/>
    <lineage>
        <taxon>Bacteria</taxon>
        <taxon>Pseudomonadati</taxon>
        <taxon>Pseudomonadota</taxon>
        <taxon>Alphaproteobacteria</taxon>
        <taxon>Rhodobacterales</taxon>
        <taxon>Paracoccaceae</taxon>
        <taxon>Pseudooceanicola</taxon>
    </lineage>
</organism>
<evidence type="ECO:0000259" key="1">
    <source>
        <dbReference type="Pfam" id="PF09832"/>
    </source>
</evidence>
<name>A0A917SNQ2_9RHOB</name>
<keyword evidence="3" id="KW-1185">Reference proteome</keyword>
<protein>
    <recommendedName>
        <fullName evidence="1">DUF2059 domain-containing protein</fullName>
    </recommendedName>
</protein>
<dbReference type="AlphaFoldDB" id="A0A917SNQ2"/>
<accession>A0A917SNQ2</accession>
<dbReference type="InterPro" id="IPR018637">
    <property type="entry name" value="DUF2059"/>
</dbReference>
<feature type="domain" description="DUF2059" evidence="1">
    <location>
        <begin position="83"/>
        <end position="141"/>
    </location>
</feature>
<evidence type="ECO:0000313" key="3">
    <source>
        <dbReference type="Proteomes" id="UP000649829"/>
    </source>
</evidence>
<evidence type="ECO:0000313" key="2">
    <source>
        <dbReference type="EMBL" id="GGL88739.1"/>
    </source>
</evidence>
<proteinExistence type="predicted"/>
<gene>
    <name evidence="2" type="ORF">GCM10011534_08580</name>
</gene>
<sequence length="277" mass="30677">MAPVAFLVRPLVLLAAILALSAPLRADVPRGFDRLWDALGLSPLVEVMQEEGLSQTESLGFEYLPYPPGDGWTALTRRIYDAEKMEVAMRRAFGAALGEGAVDGLTEFFESPEGRRIVELELAARRDFLDPAVEEKAREALTAPGAEDGRLALIDEYIAVNDLVEFNVMGALNSNFSFFQGLAEGGGIDIAEDEMLAQVWSQEESTRVDTREWLRAYLHHAYAGLSDDELRAYIALSGSPEGQRLNRALFQGFERMYDDIYYALGLAVADQMDTQDL</sequence>
<comment type="caution">
    <text evidence="2">The sequence shown here is derived from an EMBL/GenBank/DDBJ whole genome shotgun (WGS) entry which is preliminary data.</text>
</comment>
<dbReference type="Pfam" id="PF09832">
    <property type="entry name" value="DUF2059"/>
    <property type="match status" value="1"/>
</dbReference>
<dbReference type="EMBL" id="BMLF01000001">
    <property type="protein sequence ID" value="GGL88739.1"/>
    <property type="molecule type" value="Genomic_DNA"/>
</dbReference>
<reference evidence="2" key="2">
    <citation type="submission" date="2020-09" db="EMBL/GenBank/DDBJ databases">
        <authorList>
            <person name="Sun Q."/>
            <person name="Zhou Y."/>
        </authorList>
    </citation>
    <scope>NUCLEOTIDE SEQUENCE</scope>
    <source>
        <strain evidence="2">CGMCC 1.6293</strain>
    </source>
</reference>
<reference evidence="2" key="1">
    <citation type="journal article" date="2014" name="Int. J. Syst. Evol. Microbiol.">
        <title>Complete genome sequence of Corynebacterium casei LMG S-19264T (=DSM 44701T), isolated from a smear-ripened cheese.</title>
        <authorList>
            <consortium name="US DOE Joint Genome Institute (JGI-PGF)"/>
            <person name="Walter F."/>
            <person name="Albersmeier A."/>
            <person name="Kalinowski J."/>
            <person name="Ruckert C."/>
        </authorList>
    </citation>
    <scope>NUCLEOTIDE SEQUENCE</scope>
    <source>
        <strain evidence="2">CGMCC 1.6293</strain>
    </source>
</reference>